<protein>
    <submittedName>
        <fullName evidence="2">Pimeloyl-ACP methyl ester carboxylesterase</fullName>
    </submittedName>
</protein>
<feature type="domain" description="AB hydrolase-1" evidence="1">
    <location>
        <begin position="29"/>
        <end position="168"/>
    </location>
</feature>
<comment type="caution">
    <text evidence="2">The sequence shown here is derived from an EMBL/GenBank/DDBJ whole genome shotgun (WGS) entry which is preliminary data.</text>
</comment>
<name>A0ABU0CS46_9BACI</name>
<dbReference type="PANTHER" id="PTHR42886">
    <property type="entry name" value="RE40534P-RELATED"/>
    <property type="match status" value="1"/>
</dbReference>
<reference evidence="2 3" key="1">
    <citation type="submission" date="2023-07" db="EMBL/GenBank/DDBJ databases">
        <title>Genomic Encyclopedia of Type Strains, Phase IV (KMG-IV): sequencing the most valuable type-strain genomes for metagenomic binning, comparative biology and taxonomic classification.</title>
        <authorList>
            <person name="Goeker M."/>
        </authorList>
    </citation>
    <scope>NUCLEOTIDE SEQUENCE [LARGE SCALE GENOMIC DNA]</scope>
    <source>
        <strain evidence="2 3">DSM 17740</strain>
    </source>
</reference>
<evidence type="ECO:0000313" key="2">
    <source>
        <dbReference type="EMBL" id="MDQ0338913.1"/>
    </source>
</evidence>
<organism evidence="2 3">
    <name type="scientific">Caldalkalibacillus uzonensis</name>
    <dbReference type="NCBI Taxonomy" id="353224"/>
    <lineage>
        <taxon>Bacteria</taxon>
        <taxon>Bacillati</taxon>
        <taxon>Bacillota</taxon>
        <taxon>Bacilli</taxon>
        <taxon>Bacillales</taxon>
        <taxon>Bacillaceae</taxon>
        <taxon>Caldalkalibacillus</taxon>
    </lineage>
</organism>
<evidence type="ECO:0000259" key="1">
    <source>
        <dbReference type="Pfam" id="PF00561"/>
    </source>
</evidence>
<dbReference type="InterPro" id="IPR029058">
    <property type="entry name" value="AB_hydrolase_fold"/>
</dbReference>
<dbReference type="Pfam" id="PF00561">
    <property type="entry name" value="Abhydrolase_1"/>
    <property type="match status" value="1"/>
</dbReference>
<dbReference type="SUPFAM" id="SSF53474">
    <property type="entry name" value="alpha/beta-Hydrolases"/>
    <property type="match status" value="1"/>
</dbReference>
<gene>
    <name evidence="2" type="ORF">J2S00_001699</name>
</gene>
<evidence type="ECO:0000313" key="3">
    <source>
        <dbReference type="Proteomes" id="UP001232445"/>
    </source>
</evidence>
<proteinExistence type="predicted"/>
<dbReference type="Proteomes" id="UP001232445">
    <property type="component" value="Unassembled WGS sequence"/>
</dbReference>
<sequence length="285" mass="32331">MSISFRIEVAQDRVIRGELFPAEYHPQGTLIICHGFKGFKDWGFFPHVAETLSSSLSLNVITFNFSHNGVGDNPLEFTELEKFAKNTYTRELEDLDTIVKAIRSNTLPLEDQGERVEMMPEPLYLLGHSRGGGVSLIYAFDHPELVSGVISWNGITNVDLFTEEQKQEMKQNGRTYIVNARTGQHMPLDREIIEDIEANQQRFNIVERAKTATVPIFLIQGTDDHPRLIEGSKRLVNASPQVQWVKIEDGNHTFNAIHPFAGETKPLYEAIKHTEEAIKSILQRS</sequence>
<keyword evidence="3" id="KW-1185">Reference proteome</keyword>
<dbReference type="Gene3D" id="3.40.50.1820">
    <property type="entry name" value="alpha/beta hydrolase"/>
    <property type="match status" value="1"/>
</dbReference>
<dbReference type="InterPro" id="IPR000073">
    <property type="entry name" value="AB_hydrolase_1"/>
</dbReference>
<dbReference type="PANTHER" id="PTHR42886:SF53">
    <property type="entry name" value="ALPHA_BETA-HYDROLASES SUPERFAMILY PROTEIN"/>
    <property type="match status" value="1"/>
</dbReference>
<dbReference type="RefSeq" id="WP_307338043.1">
    <property type="nucleotide sequence ID" value="NZ_JAUSUQ010000005.1"/>
</dbReference>
<accession>A0ABU0CS46</accession>
<dbReference type="EMBL" id="JAUSUQ010000005">
    <property type="protein sequence ID" value="MDQ0338913.1"/>
    <property type="molecule type" value="Genomic_DNA"/>
</dbReference>